<proteinExistence type="predicted"/>
<evidence type="ECO:0000313" key="2">
    <source>
        <dbReference type="EMBL" id="GAA2111915.1"/>
    </source>
</evidence>
<dbReference type="Proteomes" id="UP001500443">
    <property type="component" value="Unassembled WGS sequence"/>
</dbReference>
<gene>
    <name evidence="2" type="ORF">GCM10009802_09770</name>
</gene>
<organism evidence="2 3">
    <name type="scientific">Streptomyces synnematoformans</name>
    <dbReference type="NCBI Taxonomy" id="415721"/>
    <lineage>
        <taxon>Bacteria</taxon>
        <taxon>Bacillati</taxon>
        <taxon>Actinomycetota</taxon>
        <taxon>Actinomycetes</taxon>
        <taxon>Kitasatosporales</taxon>
        <taxon>Streptomycetaceae</taxon>
        <taxon>Streptomyces</taxon>
    </lineage>
</organism>
<protein>
    <submittedName>
        <fullName evidence="2">Uncharacterized protein</fullName>
    </submittedName>
</protein>
<feature type="region of interest" description="Disordered" evidence="1">
    <location>
        <begin position="1"/>
        <end position="21"/>
    </location>
</feature>
<dbReference type="RefSeq" id="WP_027752784.1">
    <property type="nucleotide sequence ID" value="NZ_BAAAPF010000014.1"/>
</dbReference>
<keyword evidence="3" id="KW-1185">Reference proteome</keyword>
<reference evidence="3" key="1">
    <citation type="journal article" date="2019" name="Int. J. Syst. Evol. Microbiol.">
        <title>The Global Catalogue of Microorganisms (GCM) 10K type strain sequencing project: providing services to taxonomists for standard genome sequencing and annotation.</title>
        <authorList>
            <consortium name="The Broad Institute Genomics Platform"/>
            <consortium name="The Broad Institute Genome Sequencing Center for Infectious Disease"/>
            <person name="Wu L."/>
            <person name="Ma J."/>
        </authorList>
    </citation>
    <scope>NUCLEOTIDE SEQUENCE [LARGE SCALE GENOMIC DNA]</scope>
    <source>
        <strain evidence="3">JCM 15481</strain>
    </source>
</reference>
<dbReference type="EMBL" id="BAAAPF010000014">
    <property type="protein sequence ID" value="GAA2111915.1"/>
    <property type="molecule type" value="Genomic_DNA"/>
</dbReference>
<accession>A0ABP5J6X1</accession>
<name>A0ABP5J6X1_9ACTN</name>
<comment type="caution">
    <text evidence="2">The sequence shown here is derived from an EMBL/GenBank/DDBJ whole genome shotgun (WGS) entry which is preliminary data.</text>
</comment>
<evidence type="ECO:0000313" key="3">
    <source>
        <dbReference type="Proteomes" id="UP001500443"/>
    </source>
</evidence>
<evidence type="ECO:0000256" key="1">
    <source>
        <dbReference type="SAM" id="MobiDB-lite"/>
    </source>
</evidence>
<sequence>MPDRDLRSGEPLPETPDDRRRRRAAFLRDLHEAEELLARVQPRRARAARRRRVHRMRTFRW</sequence>